<dbReference type="EMBL" id="JASAOG010000243">
    <property type="protein sequence ID" value="KAK0042352.1"/>
    <property type="molecule type" value="Genomic_DNA"/>
</dbReference>
<reference evidence="1" key="1">
    <citation type="journal article" date="2023" name="PLoS Negl. Trop. Dis.">
        <title>A genome sequence for Biomphalaria pfeifferi, the major vector snail for the human-infecting parasite Schistosoma mansoni.</title>
        <authorList>
            <person name="Bu L."/>
            <person name="Lu L."/>
            <person name="Laidemitt M.R."/>
            <person name="Zhang S.M."/>
            <person name="Mutuku M."/>
            <person name="Mkoji G."/>
            <person name="Steinauer M."/>
            <person name="Loker E.S."/>
        </authorList>
    </citation>
    <scope>NUCLEOTIDE SEQUENCE</scope>
    <source>
        <strain evidence="1">KasaAsao</strain>
    </source>
</reference>
<evidence type="ECO:0000313" key="2">
    <source>
        <dbReference type="Proteomes" id="UP001233172"/>
    </source>
</evidence>
<dbReference type="Proteomes" id="UP001233172">
    <property type="component" value="Unassembled WGS sequence"/>
</dbReference>
<sequence>MRWAQEDERRALTKPFRLANSSASLSAAFVSQGCLMMFLSAELLSSDKAACLLALKTMFCPRMIGEESNT</sequence>
<protein>
    <submittedName>
        <fullName evidence="1">Uncharacterized protein</fullName>
    </submittedName>
</protein>
<comment type="caution">
    <text evidence="1">The sequence shown here is derived from an EMBL/GenBank/DDBJ whole genome shotgun (WGS) entry which is preliminary data.</text>
</comment>
<proteinExistence type="predicted"/>
<reference evidence="1" key="2">
    <citation type="submission" date="2023-04" db="EMBL/GenBank/DDBJ databases">
        <authorList>
            <person name="Bu L."/>
            <person name="Lu L."/>
            <person name="Laidemitt M.R."/>
            <person name="Zhang S.M."/>
            <person name="Mutuku M."/>
            <person name="Mkoji G."/>
            <person name="Steinauer M."/>
            <person name="Loker E.S."/>
        </authorList>
    </citation>
    <scope>NUCLEOTIDE SEQUENCE</scope>
    <source>
        <strain evidence="1">KasaAsao</strain>
        <tissue evidence="1">Whole Snail</tissue>
    </source>
</reference>
<organism evidence="1 2">
    <name type="scientific">Biomphalaria pfeifferi</name>
    <name type="common">Bloodfluke planorb</name>
    <name type="synonym">Freshwater snail</name>
    <dbReference type="NCBI Taxonomy" id="112525"/>
    <lineage>
        <taxon>Eukaryota</taxon>
        <taxon>Metazoa</taxon>
        <taxon>Spiralia</taxon>
        <taxon>Lophotrochozoa</taxon>
        <taxon>Mollusca</taxon>
        <taxon>Gastropoda</taxon>
        <taxon>Heterobranchia</taxon>
        <taxon>Euthyneura</taxon>
        <taxon>Panpulmonata</taxon>
        <taxon>Hygrophila</taxon>
        <taxon>Lymnaeoidea</taxon>
        <taxon>Planorbidae</taxon>
        <taxon>Biomphalaria</taxon>
    </lineage>
</organism>
<evidence type="ECO:0000313" key="1">
    <source>
        <dbReference type="EMBL" id="KAK0042352.1"/>
    </source>
</evidence>
<dbReference type="AlphaFoldDB" id="A0AAD8AV06"/>
<keyword evidence="2" id="KW-1185">Reference proteome</keyword>
<dbReference type="PROSITE" id="PS51257">
    <property type="entry name" value="PROKAR_LIPOPROTEIN"/>
    <property type="match status" value="1"/>
</dbReference>
<gene>
    <name evidence="1" type="ORF">Bpfe_028215</name>
</gene>
<accession>A0AAD8AV06</accession>
<name>A0AAD8AV06_BIOPF</name>